<gene>
    <name evidence="7" type="ORF">GCM10007925_04010</name>
</gene>
<dbReference type="Pfam" id="PF00486">
    <property type="entry name" value="Trans_reg_C"/>
    <property type="match status" value="1"/>
</dbReference>
<keyword evidence="1 3" id="KW-0238">DNA-binding</keyword>
<feature type="domain" description="Response regulatory" evidence="5">
    <location>
        <begin position="166"/>
        <end position="286"/>
    </location>
</feature>
<reference evidence="8" key="1">
    <citation type="journal article" date="2019" name="Int. J. Syst. Evol. Microbiol.">
        <title>The Global Catalogue of Microorganisms (GCM) 10K type strain sequencing project: providing services to taxonomists for standard genome sequencing and annotation.</title>
        <authorList>
            <consortium name="The Broad Institute Genomics Platform"/>
            <consortium name="The Broad Institute Genome Sequencing Center for Infectious Disease"/>
            <person name="Wu L."/>
            <person name="Ma J."/>
        </authorList>
    </citation>
    <scope>NUCLEOTIDE SEQUENCE [LARGE SCALE GENOMIC DNA]</scope>
    <source>
        <strain evidence="8">NBRC 102146</strain>
    </source>
</reference>
<organism evidence="7 8">
    <name type="scientific">Sphingomonas astaxanthinifaciens DSM 22298</name>
    <dbReference type="NCBI Taxonomy" id="1123267"/>
    <lineage>
        <taxon>Bacteria</taxon>
        <taxon>Pseudomonadati</taxon>
        <taxon>Pseudomonadota</taxon>
        <taxon>Alphaproteobacteria</taxon>
        <taxon>Sphingomonadales</taxon>
        <taxon>Sphingomonadaceae</taxon>
        <taxon>Sphingomonas</taxon>
    </lineage>
</organism>
<name>A0ABQ5Z1P3_9SPHN</name>
<dbReference type="InterPro" id="IPR011006">
    <property type="entry name" value="CheY-like_superfamily"/>
</dbReference>
<dbReference type="PROSITE" id="PS50110">
    <property type="entry name" value="RESPONSE_REGULATORY"/>
    <property type="match status" value="1"/>
</dbReference>
<keyword evidence="4" id="KW-0812">Transmembrane</keyword>
<feature type="domain" description="OmpR/PhoB-type" evidence="6">
    <location>
        <begin position="2"/>
        <end position="100"/>
    </location>
</feature>
<keyword evidence="4" id="KW-0472">Membrane</keyword>
<dbReference type="CDD" id="cd00156">
    <property type="entry name" value="REC"/>
    <property type="match status" value="1"/>
</dbReference>
<evidence type="ECO:0008006" key="9">
    <source>
        <dbReference type="Google" id="ProtNLM"/>
    </source>
</evidence>
<feature type="modified residue" description="4-aspartylphosphate" evidence="2">
    <location>
        <position position="215"/>
    </location>
</feature>
<evidence type="ECO:0000313" key="8">
    <source>
        <dbReference type="Proteomes" id="UP001156703"/>
    </source>
</evidence>
<dbReference type="Pfam" id="PF00072">
    <property type="entry name" value="Response_reg"/>
    <property type="match status" value="1"/>
</dbReference>
<evidence type="ECO:0000256" key="2">
    <source>
        <dbReference type="PROSITE-ProRule" id="PRU00169"/>
    </source>
</evidence>
<evidence type="ECO:0000259" key="6">
    <source>
        <dbReference type="PROSITE" id="PS51755"/>
    </source>
</evidence>
<evidence type="ECO:0000256" key="3">
    <source>
        <dbReference type="PROSITE-ProRule" id="PRU01091"/>
    </source>
</evidence>
<dbReference type="Proteomes" id="UP001156703">
    <property type="component" value="Unassembled WGS sequence"/>
</dbReference>
<feature type="transmembrane region" description="Helical" evidence="4">
    <location>
        <begin position="123"/>
        <end position="142"/>
    </location>
</feature>
<proteinExistence type="predicted"/>
<dbReference type="PROSITE" id="PS51755">
    <property type="entry name" value="OMPR_PHOB"/>
    <property type="match status" value="1"/>
</dbReference>
<dbReference type="Gene3D" id="3.40.50.2300">
    <property type="match status" value="1"/>
</dbReference>
<dbReference type="SMART" id="SM00862">
    <property type="entry name" value="Trans_reg_C"/>
    <property type="match status" value="1"/>
</dbReference>
<dbReference type="InterPro" id="IPR001789">
    <property type="entry name" value="Sig_transdc_resp-reg_receiver"/>
</dbReference>
<accession>A0ABQ5Z1P3</accession>
<evidence type="ECO:0000256" key="1">
    <source>
        <dbReference type="ARBA" id="ARBA00023125"/>
    </source>
</evidence>
<keyword evidence="4" id="KW-1133">Transmembrane helix</keyword>
<dbReference type="SMART" id="SM00448">
    <property type="entry name" value="REC"/>
    <property type="match status" value="1"/>
</dbReference>
<keyword evidence="2" id="KW-0597">Phosphoprotein</keyword>
<feature type="DNA-binding region" description="OmpR/PhoB-type" evidence="3">
    <location>
        <begin position="2"/>
        <end position="100"/>
    </location>
</feature>
<dbReference type="EMBL" id="BSOO01000003">
    <property type="protein sequence ID" value="GLR46690.1"/>
    <property type="molecule type" value="Genomic_DNA"/>
</dbReference>
<keyword evidence="8" id="KW-1185">Reference proteome</keyword>
<sequence length="286" mass="30362">MGSVTTSSSADRFHFDPAIPAISVGDRTTLLDSRAAAIFALLQARAGERVGKDELLSAAWPNQVVHENSLAKAISKLRRALAGSGLEIAPIYGVGYCLRAAPSPEANPIAGAAASAGDRASRWPLWAAIAILSLVLAATLVLRLPSATALRTTPPATHDPPGAIATILWVDDHPANNRAEVALFRQRRIAVHLAETSEDAMRLVAMNDYRLVISDLGRGEDRLAGLKLTQALRERGAEVPIIIYTIRPSAPERQAAQRRMIAEAGASDLALTPSEVREKVLGRVGG</sequence>
<comment type="caution">
    <text evidence="7">The sequence shown here is derived from an EMBL/GenBank/DDBJ whole genome shotgun (WGS) entry which is preliminary data.</text>
</comment>
<dbReference type="RefSeq" id="WP_029941760.1">
    <property type="nucleotide sequence ID" value="NZ_BSOO01000003.1"/>
</dbReference>
<dbReference type="InterPro" id="IPR036388">
    <property type="entry name" value="WH-like_DNA-bd_sf"/>
</dbReference>
<dbReference type="InterPro" id="IPR016032">
    <property type="entry name" value="Sig_transdc_resp-reg_C-effctor"/>
</dbReference>
<dbReference type="Gene3D" id="1.10.10.10">
    <property type="entry name" value="Winged helix-like DNA-binding domain superfamily/Winged helix DNA-binding domain"/>
    <property type="match status" value="1"/>
</dbReference>
<evidence type="ECO:0000259" key="5">
    <source>
        <dbReference type="PROSITE" id="PS50110"/>
    </source>
</evidence>
<dbReference type="SUPFAM" id="SSF46894">
    <property type="entry name" value="C-terminal effector domain of the bipartite response regulators"/>
    <property type="match status" value="1"/>
</dbReference>
<evidence type="ECO:0000313" key="7">
    <source>
        <dbReference type="EMBL" id="GLR46690.1"/>
    </source>
</evidence>
<evidence type="ECO:0000256" key="4">
    <source>
        <dbReference type="SAM" id="Phobius"/>
    </source>
</evidence>
<protein>
    <recommendedName>
        <fullName evidence="9">Response regulator</fullName>
    </recommendedName>
</protein>
<dbReference type="InterPro" id="IPR001867">
    <property type="entry name" value="OmpR/PhoB-type_DNA-bd"/>
</dbReference>
<dbReference type="SUPFAM" id="SSF52172">
    <property type="entry name" value="CheY-like"/>
    <property type="match status" value="1"/>
</dbReference>